<proteinExistence type="predicted"/>
<accession>A0A261ULD9</accession>
<evidence type="ECO:0000313" key="2">
    <source>
        <dbReference type="Proteomes" id="UP000215767"/>
    </source>
</evidence>
<gene>
    <name evidence="1" type="ORF">CAL28_22970</name>
</gene>
<reference evidence="2" key="1">
    <citation type="submission" date="2017-05" db="EMBL/GenBank/DDBJ databases">
        <title>Complete and WGS of Bordetella genogroups.</title>
        <authorList>
            <person name="Spilker T."/>
            <person name="Lipuma J."/>
        </authorList>
    </citation>
    <scope>NUCLEOTIDE SEQUENCE [LARGE SCALE GENOMIC DNA]</scope>
    <source>
        <strain evidence="2">AU8856</strain>
    </source>
</reference>
<evidence type="ECO:0000313" key="1">
    <source>
        <dbReference type="EMBL" id="OZI62090.1"/>
    </source>
</evidence>
<protein>
    <submittedName>
        <fullName evidence="1">Uncharacterized protein</fullName>
    </submittedName>
</protein>
<dbReference type="RefSeq" id="WP_094843474.1">
    <property type="nucleotide sequence ID" value="NZ_NEVS01000004.1"/>
</dbReference>
<sequence>MKPALFDEDLSQGFREGSPECLQPGVSFDTAVICLFLAVFTELEVSEFHRTEIRVGLEPASSGLASGSGCGGEYERRAGAAHRRIRGFAHMHRFSAWMGNGSQRSSSSAHLMARSAG</sequence>
<dbReference type="EMBL" id="NEVS01000004">
    <property type="protein sequence ID" value="OZI62090.1"/>
    <property type="molecule type" value="Genomic_DNA"/>
</dbReference>
<name>A0A261ULD9_9BORD</name>
<comment type="caution">
    <text evidence="1">The sequence shown here is derived from an EMBL/GenBank/DDBJ whole genome shotgun (WGS) entry which is preliminary data.</text>
</comment>
<organism evidence="1 2">
    <name type="scientific">Bordetella genomosp. 11</name>
    <dbReference type="NCBI Taxonomy" id="1416808"/>
    <lineage>
        <taxon>Bacteria</taxon>
        <taxon>Pseudomonadati</taxon>
        <taxon>Pseudomonadota</taxon>
        <taxon>Betaproteobacteria</taxon>
        <taxon>Burkholderiales</taxon>
        <taxon>Alcaligenaceae</taxon>
        <taxon>Bordetella</taxon>
    </lineage>
</organism>
<keyword evidence="2" id="KW-1185">Reference proteome</keyword>
<dbReference type="AlphaFoldDB" id="A0A261ULD9"/>
<dbReference type="Proteomes" id="UP000215767">
    <property type="component" value="Unassembled WGS sequence"/>
</dbReference>